<dbReference type="SUPFAM" id="SSF56762">
    <property type="entry name" value="HydB/Nqo4-like"/>
    <property type="match status" value="1"/>
</dbReference>
<dbReference type="Gene3D" id="1.10.645.10">
    <property type="entry name" value="Cytochrome-c3 Hydrogenase, chain B"/>
    <property type="match status" value="1"/>
</dbReference>
<comment type="caution">
    <text evidence="3">The sequence shown here is derived from an EMBL/GenBank/DDBJ whole genome shotgun (WGS) entry which is preliminary data.</text>
</comment>
<dbReference type="GO" id="GO:0016151">
    <property type="term" value="F:nickel cation binding"/>
    <property type="evidence" value="ECO:0007669"/>
    <property type="project" value="InterPro"/>
</dbReference>
<dbReference type="InterPro" id="IPR029014">
    <property type="entry name" value="NiFe-Hase_large"/>
</dbReference>
<dbReference type="GO" id="GO:0008901">
    <property type="term" value="F:ferredoxin hydrogenase activity"/>
    <property type="evidence" value="ECO:0007669"/>
    <property type="project" value="InterPro"/>
</dbReference>
<dbReference type="PROSITE" id="PS00508">
    <property type="entry name" value="NI_HGENASE_L_2"/>
    <property type="match status" value="1"/>
</dbReference>
<feature type="binding site" evidence="2">
    <location>
        <position position="411"/>
    </location>
    <ligand>
        <name>Fe cation</name>
        <dbReference type="ChEBI" id="CHEBI:24875"/>
    </ligand>
</feature>
<feature type="binding site" evidence="2">
    <location>
        <position position="365"/>
    </location>
    <ligand>
        <name>Mg(2+)</name>
        <dbReference type="ChEBI" id="CHEBI:18420"/>
    </ligand>
</feature>
<protein>
    <recommendedName>
        <fullName evidence="4">Ni/Fe hydrogenase subunit alpha</fullName>
    </recommendedName>
</protein>
<dbReference type="Pfam" id="PF00374">
    <property type="entry name" value="NiFeSe_Hases"/>
    <property type="match status" value="2"/>
</dbReference>
<feature type="binding site" evidence="2">
    <location>
        <position position="56"/>
    </location>
    <ligand>
        <name>Ni(2+)</name>
        <dbReference type="ChEBI" id="CHEBI:49786"/>
    </ligand>
</feature>
<feature type="binding site" evidence="2">
    <location>
        <position position="53"/>
    </location>
    <ligand>
        <name>Ni(2+)</name>
        <dbReference type="ChEBI" id="CHEBI:49786"/>
    </ligand>
</feature>
<proteinExistence type="predicted"/>
<comment type="cofactor">
    <cofactor evidence="2">
        <name>Fe cation</name>
        <dbReference type="ChEBI" id="CHEBI:24875"/>
    </cofactor>
</comment>
<organism evidence="3">
    <name type="scientific">Ignisphaera aggregans</name>
    <dbReference type="NCBI Taxonomy" id="334771"/>
    <lineage>
        <taxon>Archaea</taxon>
        <taxon>Thermoproteota</taxon>
        <taxon>Thermoprotei</taxon>
        <taxon>Desulfurococcales</taxon>
        <taxon>Desulfurococcaceae</taxon>
        <taxon>Ignisphaera</taxon>
    </lineage>
</organism>
<gene>
    <name evidence="3" type="ORF">ENT99_00870</name>
</gene>
<evidence type="ECO:0008006" key="4">
    <source>
        <dbReference type="Google" id="ProtNLM"/>
    </source>
</evidence>
<dbReference type="PANTHER" id="PTHR43600">
    <property type="entry name" value="COENZYME F420 HYDROGENASE, SUBUNIT ALPHA"/>
    <property type="match status" value="1"/>
</dbReference>
<feature type="binding site" evidence="2">
    <location>
        <position position="56"/>
    </location>
    <ligand>
        <name>Fe cation</name>
        <dbReference type="ChEBI" id="CHEBI:24875"/>
    </ligand>
</feature>
<dbReference type="PANTHER" id="PTHR43600:SF4">
    <property type="entry name" value="CYTOSOLIC NIFE-HYDROGENASE, ALPHA SUBUNIT"/>
    <property type="match status" value="1"/>
</dbReference>
<feature type="binding site" evidence="2">
    <location>
        <position position="414"/>
    </location>
    <ligand>
        <name>Mg(2+)</name>
        <dbReference type="ChEBI" id="CHEBI:18420"/>
    </ligand>
</feature>
<name>A0A832AQ03_9CREN</name>
<feature type="binding site" evidence="2">
    <location>
        <position position="408"/>
    </location>
    <ligand>
        <name>Ni(2+)</name>
        <dbReference type="ChEBI" id="CHEBI:49786"/>
    </ligand>
</feature>
<keyword evidence="2" id="KW-0408">Iron</keyword>
<comment type="cofactor">
    <cofactor evidence="2">
        <name>Ni(2+)</name>
        <dbReference type="ChEBI" id="CHEBI:49786"/>
    </cofactor>
</comment>
<keyword evidence="1" id="KW-0560">Oxidoreductase</keyword>
<keyword evidence="2" id="KW-0479">Metal-binding</keyword>
<dbReference type="InterPro" id="IPR018194">
    <property type="entry name" value="Ni-dep_hyd_lsu_Ni_BS"/>
</dbReference>
<feature type="binding site" evidence="2">
    <location>
        <position position="34"/>
    </location>
    <ligand>
        <name>Mg(2+)</name>
        <dbReference type="ChEBI" id="CHEBI:18420"/>
    </ligand>
</feature>
<keyword evidence="2" id="KW-0460">Magnesium</keyword>
<evidence type="ECO:0000256" key="1">
    <source>
        <dbReference type="ARBA" id="ARBA00023002"/>
    </source>
</evidence>
<dbReference type="AlphaFoldDB" id="A0A832AQ03"/>
<reference evidence="3" key="1">
    <citation type="journal article" date="2020" name="mSystems">
        <title>Genome- and Community-Level Interaction Insights into Carbon Utilization and Element Cycling Functions of Hydrothermarchaeota in Hydrothermal Sediment.</title>
        <authorList>
            <person name="Zhou Z."/>
            <person name="Liu Y."/>
            <person name="Xu W."/>
            <person name="Pan J."/>
            <person name="Luo Z.H."/>
            <person name="Li M."/>
        </authorList>
    </citation>
    <scope>NUCLEOTIDE SEQUENCE</scope>
    <source>
        <strain evidence="3">SpSt-629</strain>
    </source>
</reference>
<evidence type="ECO:0000313" key="3">
    <source>
        <dbReference type="EMBL" id="HFQ78240.1"/>
    </source>
</evidence>
<dbReference type="EMBL" id="DTAU01000017">
    <property type="protein sequence ID" value="HFQ78240.1"/>
    <property type="molecule type" value="Genomic_DNA"/>
</dbReference>
<accession>A0A832AQ03</accession>
<sequence length="426" mass="49364">MTRVEGEGEIVIIDREGSVDSIVYRISESPRFFEYIVRGRDIWSAIDIVSRICGLCGVSYVYTASKAFEKCLGIDVDEEIEKIRVALHLAERVKSHMIHIFYLNLPDLVHTRSSIEFIDRNPKIAKDALRVIAWSRKAMEIFGGRSHNVVNIRIGGIYRAPERNDIEKLYRESSEVIESFTRFAEFCLSLRTVPKHQHKLSVASIYSKEYPHTGDHISLNGTIYSVSKFYRDISIGIQKRYSNALHYRIKGIESYIVGPIARFNQFYSYLSKTVREFIELYGWRQPLESIFQGFVARIAETYEALLYLEEFFNNYYRYIHIQNERYRDRESMDVCECEAVVEAPRGILYHRYRIDQGGRIESCDIVTPTAQNLAAMEDIASERLRGRKIDDEETVSMARKIAVAFDPCISCSVHTIPIKIHRASTK</sequence>
<evidence type="ECO:0000256" key="2">
    <source>
        <dbReference type="PIRSR" id="PIRSR601501-1"/>
    </source>
</evidence>
<keyword evidence="2" id="KW-0533">Nickel</keyword>
<dbReference type="InterPro" id="IPR001501">
    <property type="entry name" value="Ni-dep_hyd_lsu"/>
</dbReference>